<evidence type="ECO:0000313" key="3">
    <source>
        <dbReference type="Proteomes" id="UP000321089"/>
    </source>
</evidence>
<accession>A0A512TRA5</accession>
<dbReference type="InterPro" id="IPR045403">
    <property type="entry name" value="HTH_59_Firmicutes_type"/>
</dbReference>
<proteinExistence type="predicted"/>
<name>A0A512TRA5_CLOBU</name>
<dbReference type="AlphaFoldDB" id="A0A512TRA5"/>
<organism evidence="2 3">
    <name type="scientific">Clostridium butyricum</name>
    <dbReference type="NCBI Taxonomy" id="1492"/>
    <lineage>
        <taxon>Bacteria</taxon>
        <taxon>Bacillati</taxon>
        <taxon>Bacillota</taxon>
        <taxon>Clostridia</taxon>
        <taxon>Eubacteriales</taxon>
        <taxon>Clostridiaceae</taxon>
        <taxon>Clostridium</taxon>
    </lineage>
</organism>
<gene>
    <name evidence="2" type="ORF">CBU02nite_32410</name>
</gene>
<dbReference type="RefSeq" id="WP_146869050.1">
    <property type="nucleotide sequence ID" value="NZ_BKBC01000059.1"/>
</dbReference>
<comment type="caution">
    <text evidence="2">The sequence shown here is derived from an EMBL/GenBank/DDBJ whole genome shotgun (WGS) entry which is preliminary data.</text>
</comment>
<sequence length="148" mass="16615">MNKLIGVRWGMLEKETQDWLLEKANCIDGITGNNTTEGDCIIDLTDELSVSGQIKCINKDEGDYEYIIDDEAIIYSGEVLLESKENVEFEINNVLTASEAAEMWGITEGAIRKAIASRRLVPGVDFRKAGRITLITKEAMVRFYGKLY</sequence>
<feature type="domain" description="Helix-turn-helix" evidence="1">
    <location>
        <begin position="91"/>
        <end position="146"/>
    </location>
</feature>
<dbReference type="EMBL" id="BKBC01000059">
    <property type="protein sequence ID" value="GEQ22735.1"/>
    <property type="molecule type" value="Genomic_DNA"/>
</dbReference>
<evidence type="ECO:0000313" key="2">
    <source>
        <dbReference type="EMBL" id="GEQ22735.1"/>
    </source>
</evidence>
<protein>
    <recommendedName>
        <fullName evidence="1">Helix-turn-helix domain-containing protein</fullName>
    </recommendedName>
</protein>
<reference evidence="2 3" key="1">
    <citation type="submission" date="2019-07" db="EMBL/GenBank/DDBJ databases">
        <title>Whole genome shotgun sequence of Clostridium butyricum NBRC 3858.</title>
        <authorList>
            <person name="Hosoyama A."/>
            <person name="Uohara A."/>
            <person name="Ohji S."/>
            <person name="Ichikawa N."/>
        </authorList>
    </citation>
    <scope>NUCLEOTIDE SEQUENCE [LARGE SCALE GENOMIC DNA]</scope>
    <source>
        <strain evidence="2 3">NBRC 3858</strain>
    </source>
</reference>
<evidence type="ECO:0000259" key="1">
    <source>
        <dbReference type="Pfam" id="PF20038"/>
    </source>
</evidence>
<dbReference type="Pfam" id="PF20038">
    <property type="entry name" value="HTH_59"/>
    <property type="match status" value="1"/>
</dbReference>
<dbReference type="Proteomes" id="UP000321089">
    <property type="component" value="Unassembled WGS sequence"/>
</dbReference>